<dbReference type="Proteomes" id="UP000553776">
    <property type="component" value="Unassembled WGS sequence"/>
</dbReference>
<protein>
    <submittedName>
        <fullName evidence="4">UbiD family decarboxylase</fullName>
    </submittedName>
</protein>
<keyword evidence="5" id="KW-1185">Reference proteome</keyword>
<dbReference type="InterPro" id="IPR048304">
    <property type="entry name" value="UbiD_Rift_dom"/>
</dbReference>
<accession>A0A841U1L4</accession>
<evidence type="ECO:0000259" key="2">
    <source>
        <dbReference type="Pfam" id="PF20695"/>
    </source>
</evidence>
<feature type="domain" description="3-octaprenyl-4-hydroxybenzoate carboxy-lyase-like Rift-related" evidence="1">
    <location>
        <begin position="121"/>
        <end position="317"/>
    </location>
</feature>
<evidence type="ECO:0000313" key="4">
    <source>
        <dbReference type="EMBL" id="MBB6692000.1"/>
    </source>
</evidence>
<dbReference type="AlphaFoldDB" id="A0A841U1L4"/>
<dbReference type="SUPFAM" id="SSF143968">
    <property type="entry name" value="UbiD C-terminal domain-like"/>
    <property type="match status" value="2"/>
</dbReference>
<evidence type="ECO:0000259" key="3">
    <source>
        <dbReference type="Pfam" id="PF20696"/>
    </source>
</evidence>
<name>A0A841U1L4_9BACL</name>
<dbReference type="SUPFAM" id="SSF50475">
    <property type="entry name" value="FMN-binding split barrel"/>
    <property type="match status" value="1"/>
</dbReference>
<feature type="domain" description="3-octaprenyl-4-hydroxybenzoate carboxy-lyase-like N-terminal" evidence="2">
    <location>
        <begin position="10"/>
        <end position="88"/>
    </location>
</feature>
<dbReference type="InterPro" id="IPR049383">
    <property type="entry name" value="UbiD-like_N"/>
</dbReference>
<dbReference type="Pfam" id="PF01977">
    <property type="entry name" value="UbiD"/>
    <property type="match status" value="1"/>
</dbReference>
<feature type="domain" description="3-octaprenyl-4-hydroxybenzoate carboxy-lyase-like C-terminal" evidence="3">
    <location>
        <begin position="323"/>
        <end position="444"/>
    </location>
</feature>
<dbReference type="RefSeq" id="WP_185135993.1">
    <property type="nucleotide sequence ID" value="NZ_JACJVR010000044.1"/>
</dbReference>
<gene>
    <name evidence="4" type="ORF">H7B90_11375</name>
</gene>
<dbReference type="PANTHER" id="PTHR30108">
    <property type="entry name" value="3-OCTAPRENYL-4-HYDROXYBENZOATE CARBOXY-LYASE-RELATED"/>
    <property type="match status" value="1"/>
</dbReference>
<reference evidence="4 5" key="1">
    <citation type="submission" date="2020-08" db="EMBL/GenBank/DDBJ databases">
        <title>Cohnella phylogeny.</title>
        <authorList>
            <person name="Dunlap C."/>
        </authorList>
    </citation>
    <scope>NUCLEOTIDE SEQUENCE [LARGE SCALE GENOMIC DNA]</scope>
    <source>
        <strain evidence="4 5">DSM 25239</strain>
    </source>
</reference>
<evidence type="ECO:0000259" key="1">
    <source>
        <dbReference type="Pfam" id="PF01977"/>
    </source>
</evidence>
<dbReference type="PANTHER" id="PTHR30108:SF7">
    <property type="entry name" value="3-POLYPRENYL-4-HYDROXYBENZOATE DECARBOXYLASE"/>
    <property type="match status" value="1"/>
</dbReference>
<dbReference type="InterPro" id="IPR002830">
    <property type="entry name" value="UbiD"/>
</dbReference>
<dbReference type="EMBL" id="JACJVR010000044">
    <property type="protein sequence ID" value="MBB6692000.1"/>
    <property type="molecule type" value="Genomic_DNA"/>
</dbReference>
<comment type="caution">
    <text evidence="4">The sequence shown here is derived from an EMBL/GenBank/DDBJ whole genome shotgun (WGS) entry which is preliminary data.</text>
</comment>
<dbReference type="InterPro" id="IPR049381">
    <property type="entry name" value="UbiD-like_C"/>
</dbReference>
<dbReference type="GO" id="GO:0016831">
    <property type="term" value="F:carboxy-lyase activity"/>
    <property type="evidence" value="ECO:0007669"/>
    <property type="project" value="InterPro"/>
</dbReference>
<dbReference type="Pfam" id="PF20695">
    <property type="entry name" value="UbiD_N"/>
    <property type="match status" value="1"/>
</dbReference>
<dbReference type="Pfam" id="PF20696">
    <property type="entry name" value="UbiD_C"/>
    <property type="match status" value="1"/>
</dbReference>
<proteinExistence type="predicted"/>
<dbReference type="Gene3D" id="3.40.1670.10">
    <property type="entry name" value="UbiD C-terminal domain-like"/>
    <property type="match status" value="1"/>
</dbReference>
<organism evidence="4 5">
    <name type="scientific">Cohnella xylanilytica</name>
    <dbReference type="NCBI Taxonomy" id="557555"/>
    <lineage>
        <taxon>Bacteria</taxon>
        <taxon>Bacillati</taxon>
        <taxon>Bacillota</taxon>
        <taxon>Bacilli</taxon>
        <taxon>Bacillales</taxon>
        <taxon>Paenibacillaceae</taxon>
        <taxon>Cohnella</taxon>
    </lineage>
</organism>
<dbReference type="NCBIfam" id="TIGR00148">
    <property type="entry name" value="UbiD family decarboxylase"/>
    <property type="match status" value="1"/>
</dbReference>
<evidence type="ECO:0000313" key="5">
    <source>
        <dbReference type="Proteomes" id="UP000553776"/>
    </source>
</evidence>
<sequence>MSFSSLRPYLEMLRKENDLAIIDAPVDPALEIAEIHRRVIDEGGPALLFTNVKGSPFPVVTNLFGTSRRVDLAFGPRPEQLAKRLVGAMDTLLPPTPSALWREKDMLLDLVKVGMKKTSPASAPVLGVAKRERPLAGLPALTSWQEDGGPFITLPLVYTEQPGHGKRHNLGMYRMQVFDDSTTGMHWQIHKGGGFHYHEAEKRGEALPVTVFLGGPPALIASAIAPVPENVPELLLTSLILGGKLPMVEDPLGGHRIPAEAEFAISGKVPPHLRRPEGPFGDHYGYYSLQHDFPVFNVDHVWHRKDAIYPATIVGKPRQEDYYLGEFLQRLLSPAFPMALPGVRSLWTYAETGFHALTAAVVRESYSREALGTAFSILGQGQLTLTKFLLLTDRPAELEHFAPVLETVLERFDPKRDLFVFDHTSHDTLDYTGKRLNHGSKAVLLGVGEPVRALPAEYSEGDMPDIARIKPYCRGCLVVQGASYEKDPRLAERLSVHLAERGTEWPLVILADDADIADGQTPFLWTTFTRFNPAHDIYAVSETSRHHIGYGLPLVIDARMKPGYPDELFPREDVVELVDRRWREYFKS</sequence>
<dbReference type="GO" id="GO:0005737">
    <property type="term" value="C:cytoplasm"/>
    <property type="evidence" value="ECO:0007669"/>
    <property type="project" value="TreeGrafter"/>
</dbReference>